<comment type="function">
    <text evidence="8">Splits internally a 1,3-beta-glucan molecule and transfers the newly generated reducing end (the donor) to the non-reducing end of another 1,3-beta-glucan molecule (the acceptor) forming a 1,3-beta linkage, resulting in the elongation of 1,3-beta-glucan chains in the cell wall.</text>
</comment>
<dbReference type="PANTHER" id="PTHR31468:SF10">
    <property type="entry name" value="1,3-BETA-GLUCANOSYLTRANSFERASE GAS2"/>
    <property type="match status" value="1"/>
</dbReference>
<evidence type="ECO:0000256" key="5">
    <source>
        <dbReference type="ARBA" id="ARBA00023157"/>
    </source>
</evidence>
<evidence type="ECO:0000256" key="8">
    <source>
        <dbReference type="RuleBase" id="RU361209"/>
    </source>
</evidence>
<evidence type="ECO:0000259" key="10">
    <source>
        <dbReference type="SMART" id="SM00768"/>
    </source>
</evidence>
<evidence type="ECO:0000256" key="1">
    <source>
        <dbReference type="ARBA" id="ARBA00004589"/>
    </source>
</evidence>
<dbReference type="EMBL" id="OX365768">
    <property type="protein sequence ID" value="CAI4035245.1"/>
    <property type="molecule type" value="Genomic_DNA"/>
</dbReference>
<dbReference type="SMART" id="SM00768">
    <property type="entry name" value="X8"/>
    <property type="match status" value="1"/>
</dbReference>
<name>A0AA35ISB9_SACMI</name>
<keyword evidence="3 8" id="KW-0336">GPI-anchor</keyword>
<dbReference type="GeneID" id="80920099"/>
<keyword evidence="5" id="KW-1015">Disulfide bond</keyword>
<keyword evidence="8 9" id="KW-0472">Membrane</keyword>
<evidence type="ECO:0000256" key="2">
    <source>
        <dbReference type="ARBA" id="ARBA00007528"/>
    </source>
</evidence>
<sequence>MSNKQKIYTAFIVTFFVCLKFAYGYSNNGYETTPVIEIIGNKFFNSQSGEQFFIKGIAYQLQRSEEELTSANGAFETSYIDALADPEICLRDIPFLKMLGVNTLRVYAIDPTKKHDTCMEALSAEGMYVLLDLSEPDMSINRENPSWDVNIFERYKSVIDSMSSFPNLLGFFAGNEVTNDHTNTFASPFVKAAIRDAKEYISHSNYRDIPVGYSTNDDAVTRDNLAKYFVCGDIKADFYGINMYEWCGYSTYGTSGYRDRTKEFEDYPLPVFFSEFGCNLVRPRPFTEVGALYGNKMTSVWSGGLAYMYFEEENEYGVVKINDHDEVDVLPDFNNLKKEFAKACPKGATKAQYITTLKEDMVPKSIECPKIVTGVWEANEKLPETPDRVHCDCLDEILPCAVVPFGAESGKYEEYFSYLCSKVDCSDIQANGKTGRYGKFSGCSVEQKLSLQLSKLYYKIGTNDRNCPLNDRNIYFNLESLQPLSSESVCIKVLDSIMNTTCNNKDFSKSDPVKTKESLNVKYPLSDEKENDGTISFKTSGLVILFVSMVVAGVAL</sequence>
<dbReference type="GO" id="GO:0042124">
    <property type="term" value="F:1,3-beta-glucanosyltransferase activity"/>
    <property type="evidence" value="ECO:0007669"/>
    <property type="project" value="TreeGrafter"/>
</dbReference>
<dbReference type="GO" id="GO:0098552">
    <property type="term" value="C:side of membrane"/>
    <property type="evidence" value="ECO:0007669"/>
    <property type="project" value="UniProtKB-KW"/>
</dbReference>
<dbReference type="InterPro" id="IPR012946">
    <property type="entry name" value="X8"/>
</dbReference>
<keyword evidence="9" id="KW-1133">Transmembrane helix</keyword>
<dbReference type="GO" id="GO:0031505">
    <property type="term" value="P:fungal-type cell wall organization"/>
    <property type="evidence" value="ECO:0007669"/>
    <property type="project" value="TreeGrafter"/>
</dbReference>
<evidence type="ECO:0000256" key="6">
    <source>
        <dbReference type="ARBA" id="ARBA00023180"/>
    </source>
</evidence>
<gene>
    <name evidence="11" type="primary">SMKI12G3930</name>
    <name evidence="11" type="ORF">SMKI_12G3930</name>
</gene>
<dbReference type="FunFam" id="3.20.20.80:FF:000038">
    <property type="entry name" value="1,3-beta-glucanosyltransferase"/>
    <property type="match status" value="1"/>
</dbReference>
<evidence type="ECO:0000313" key="12">
    <source>
        <dbReference type="Proteomes" id="UP001161438"/>
    </source>
</evidence>
<keyword evidence="4" id="KW-0732">Signal</keyword>
<dbReference type="Pfam" id="PF07983">
    <property type="entry name" value="X8"/>
    <property type="match status" value="1"/>
</dbReference>
<accession>A0AA35ISB9</accession>
<evidence type="ECO:0000256" key="9">
    <source>
        <dbReference type="SAM" id="Phobius"/>
    </source>
</evidence>
<dbReference type="Gene3D" id="1.20.58.1040">
    <property type="match status" value="1"/>
</dbReference>
<evidence type="ECO:0000256" key="7">
    <source>
        <dbReference type="ARBA" id="ARBA00023316"/>
    </source>
</evidence>
<keyword evidence="8" id="KW-0808">Transferase</keyword>
<keyword evidence="12" id="KW-1185">Reference proteome</keyword>
<protein>
    <recommendedName>
        <fullName evidence="8">1,3-beta-glucanosyltransferase</fullName>
        <ecNumber evidence="8">2.4.1.-</ecNumber>
    </recommendedName>
</protein>
<dbReference type="GO" id="GO:0005886">
    <property type="term" value="C:plasma membrane"/>
    <property type="evidence" value="ECO:0007669"/>
    <property type="project" value="UniProtKB-SubCell"/>
</dbReference>
<evidence type="ECO:0000313" key="11">
    <source>
        <dbReference type="EMBL" id="CAI4035245.1"/>
    </source>
</evidence>
<feature type="transmembrane region" description="Helical" evidence="9">
    <location>
        <begin position="7"/>
        <end position="25"/>
    </location>
</feature>
<reference evidence="11" key="1">
    <citation type="submission" date="2022-10" db="EMBL/GenBank/DDBJ databases">
        <authorList>
            <person name="Byrne P K."/>
        </authorList>
    </citation>
    <scope>NUCLEOTIDE SEQUENCE</scope>
    <source>
        <strain evidence="11">IFO1815</strain>
    </source>
</reference>
<keyword evidence="8" id="KW-0449">Lipoprotein</keyword>
<comment type="subcellular location">
    <subcellularLocation>
        <location evidence="8">Cell membrane</location>
        <topology evidence="8">Lipid-anchor</topology>
        <topology evidence="8">GPI-anchor</topology>
    </subcellularLocation>
    <subcellularLocation>
        <location evidence="1">Membrane</location>
        <topology evidence="1">Lipid-anchor</topology>
        <topology evidence="1">GPI-anchor</topology>
    </subcellularLocation>
</comment>
<keyword evidence="9" id="KW-0812">Transmembrane</keyword>
<dbReference type="EC" id="2.4.1.-" evidence="8"/>
<dbReference type="InterPro" id="IPR004886">
    <property type="entry name" value="Glucanosyltransferase"/>
</dbReference>
<dbReference type="PANTHER" id="PTHR31468">
    <property type="entry name" value="1,3-BETA-GLUCANOSYLTRANSFERASE GAS1"/>
    <property type="match status" value="1"/>
</dbReference>
<comment type="similarity">
    <text evidence="2 8">Belongs to the glycosyl hydrolase 72 family.</text>
</comment>
<dbReference type="GO" id="GO:0071970">
    <property type="term" value="P:fungal-type cell wall (1-&gt;3)-beta-D-glucan biosynthetic process"/>
    <property type="evidence" value="ECO:0007669"/>
    <property type="project" value="TreeGrafter"/>
</dbReference>
<dbReference type="InterPro" id="IPR017853">
    <property type="entry name" value="GH"/>
</dbReference>
<evidence type="ECO:0000256" key="3">
    <source>
        <dbReference type="ARBA" id="ARBA00022622"/>
    </source>
</evidence>
<dbReference type="SUPFAM" id="SSF51445">
    <property type="entry name" value="(Trans)glycosidases"/>
    <property type="match status" value="1"/>
</dbReference>
<keyword evidence="6" id="KW-0325">Glycoprotein</keyword>
<keyword evidence="7" id="KW-0961">Cell wall biogenesis/degradation</keyword>
<dbReference type="AlphaFoldDB" id="A0AA35ISB9"/>
<dbReference type="Proteomes" id="UP001161438">
    <property type="component" value="Chromosome 12"/>
</dbReference>
<dbReference type="RefSeq" id="XP_056078365.1">
    <property type="nucleotide sequence ID" value="XM_056224447.1"/>
</dbReference>
<organism evidence="11 12">
    <name type="scientific">Saccharomyces mikatae IFO 1815</name>
    <dbReference type="NCBI Taxonomy" id="226126"/>
    <lineage>
        <taxon>Eukaryota</taxon>
        <taxon>Fungi</taxon>
        <taxon>Dikarya</taxon>
        <taxon>Ascomycota</taxon>
        <taxon>Saccharomycotina</taxon>
        <taxon>Saccharomycetes</taxon>
        <taxon>Saccharomycetales</taxon>
        <taxon>Saccharomycetaceae</taxon>
        <taxon>Saccharomyces</taxon>
    </lineage>
</organism>
<evidence type="ECO:0000256" key="4">
    <source>
        <dbReference type="ARBA" id="ARBA00022729"/>
    </source>
</evidence>
<dbReference type="Gene3D" id="3.20.20.80">
    <property type="entry name" value="Glycosidases"/>
    <property type="match status" value="1"/>
</dbReference>
<proteinExistence type="inferred from homology"/>
<dbReference type="Pfam" id="PF03198">
    <property type="entry name" value="Glyco_hydro_72"/>
    <property type="match status" value="1"/>
</dbReference>
<feature type="domain" description="X8" evidence="10">
    <location>
        <begin position="398"/>
        <end position="469"/>
    </location>
</feature>